<keyword evidence="8" id="KW-1185">Reference proteome</keyword>
<evidence type="ECO:0000256" key="3">
    <source>
        <dbReference type="ARBA" id="ARBA00022679"/>
    </source>
</evidence>
<dbReference type="RefSeq" id="WP_328985651.1">
    <property type="nucleotide sequence ID" value="NZ_CP121472.1"/>
</dbReference>
<dbReference type="EC" id="2.1.1.72" evidence="1"/>
<evidence type="ECO:0000256" key="2">
    <source>
        <dbReference type="ARBA" id="ARBA00022603"/>
    </source>
</evidence>
<dbReference type="PROSITE" id="PS00092">
    <property type="entry name" value="N6_MTASE"/>
    <property type="match status" value="1"/>
</dbReference>
<proteinExistence type="predicted"/>
<reference evidence="7 8" key="1">
    <citation type="journal article" date="2023" name="Microorganisms">
        <title>Thiorhodovibrio frisius and Trv. litoralis spp. nov., Two Novel Members from a Clade of Fastidious Purple Sulfur Bacteria That Exhibit Unique Red-Shifted Light-Harvesting Capabilities.</title>
        <authorList>
            <person name="Methner A."/>
            <person name="Kuzyk S.B."/>
            <person name="Petersen J."/>
            <person name="Bauer S."/>
            <person name="Brinkmann H."/>
            <person name="Sichau K."/>
            <person name="Wanner G."/>
            <person name="Wolf J."/>
            <person name="Neumann-Schaal M."/>
            <person name="Henke P."/>
            <person name="Tank M."/>
            <person name="Sproer C."/>
            <person name="Bunk B."/>
            <person name="Overmann J."/>
        </authorList>
    </citation>
    <scope>NUCLEOTIDE SEQUENCE [LARGE SCALE GENOMIC DNA]</scope>
    <source>
        <strain evidence="7 8">DSM 6702</strain>
    </source>
</reference>
<keyword evidence="4" id="KW-0949">S-adenosyl-L-methionine</keyword>
<dbReference type="PRINTS" id="PR00507">
    <property type="entry name" value="N12N6MTFRASE"/>
</dbReference>
<dbReference type="GO" id="GO:0008168">
    <property type="term" value="F:methyltransferase activity"/>
    <property type="evidence" value="ECO:0007669"/>
    <property type="project" value="UniProtKB-KW"/>
</dbReference>
<dbReference type="InterPro" id="IPR029063">
    <property type="entry name" value="SAM-dependent_MTases_sf"/>
</dbReference>
<dbReference type="Proteomes" id="UP001432180">
    <property type="component" value="Chromosome"/>
</dbReference>
<dbReference type="SUPFAM" id="SSF53335">
    <property type="entry name" value="S-adenosyl-L-methionine-dependent methyltransferases"/>
    <property type="match status" value="1"/>
</dbReference>
<evidence type="ECO:0000259" key="6">
    <source>
        <dbReference type="Pfam" id="PF07669"/>
    </source>
</evidence>
<dbReference type="PANTHER" id="PTHR33841:SF1">
    <property type="entry name" value="DNA METHYLTRANSFERASE A"/>
    <property type="match status" value="1"/>
</dbReference>
<name>A0ABZ0SHD0_9GAMM</name>
<dbReference type="NCBIfam" id="NF033452">
    <property type="entry name" value="BREX_1_MTaseX"/>
    <property type="match status" value="1"/>
</dbReference>
<evidence type="ECO:0000313" key="7">
    <source>
        <dbReference type="EMBL" id="WPL19897.1"/>
    </source>
</evidence>
<evidence type="ECO:0000313" key="8">
    <source>
        <dbReference type="Proteomes" id="UP001432180"/>
    </source>
</evidence>
<dbReference type="InterPro" id="IPR002052">
    <property type="entry name" value="DNA_methylase_N6_adenine_CS"/>
</dbReference>
<evidence type="ECO:0000256" key="5">
    <source>
        <dbReference type="ARBA" id="ARBA00047942"/>
    </source>
</evidence>
<organism evidence="7 8">
    <name type="scientific">Thiorhodovibrio winogradskyi</name>
    <dbReference type="NCBI Taxonomy" id="77007"/>
    <lineage>
        <taxon>Bacteria</taxon>
        <taxon>Pseudomonadati</taxon>
        <taxon>Pseudomonadota</taxon>
        <taxon>Gammaproteobacteria</taxon>
        <taxon>Chromatiales</taxon>
        <taxon>Chromatiaceae</taxon>
        <taxon>Thiorhodovibrio</taxon>
    </lineage>
</organism>
<keyword evidence="2 7" id="KW-0489">Methyltransferase</keyword>
<dbReference type="PANTHER" id="PTHR33841">
    <property type="entry name" value="DNA METHYLTRANSFERASE YEEA-RELATED"/>
    <property type="match status" value="1"/>
</dbReference>
<sequence>MDKSTRNAIQNATQAARQLLEDAYREQLEGTYDILPDGRIAAQPGSHLSERQQLLRERLVAVLAHKRSVGLSAKEAVADYLRDAAFTTFNRFVALKMLEARGLVQECVSKGEDSSGFKEFGALTPGLVAIADKGYRLYLESLFDELSRGLKVLFDRQDVASLLWPDRQTLLDLLAILNTPELAEVWDADETIGWVYQYWNSVEERKAMRDAAAAPRNSRELAVRNQFFTPRYVVEFLTDNTLGRIWYEMTQGETRLTEQCRYLVRRPTEIFLREGEQAPEQVEQGDEPLSQEALLRQPVYIPHRPLKDPRDILLLDPACGSMHFGLYAFDLFEIIYEEAWDRGDCPALREDFESKEAFLREVPQLIIEHNIHGVDIDPRAVQIAALSLWLRAQKSWRDLPPGERPEIRRTNIVCAEPMPGDRAMLDDFVQQLEPPLLGELVKTVFERMQLAGEAGTLLKIEEEIRTAIEDARQEAERQRGDLFGSIEVADADFFATAEARIYAALQAYAESAEAGDYRRRLFTEDAAQGFAFIDVCRKRYDVVVMNPPFGAVSVESREYLYQVLASAPQDLFAAFVERFSRKLLEGGRLGIISSRLALFKELLAEWRYHFLLGGDTQLAVVGDLGYGVLDGAVVEAAAYVVERPTQVPIKQIGLFFSALDTESKDNALVNSINEIFVGNRHERVFVHVFSSFLSLPSNIIAYWCSAAWLTRISTWKNAGNSGVVAKRGLETGNHFRFLRLCWEVPATNIAPFQYWTFYSKGGEYRPAHSDLHLVFNWKLREFARRVSNEGLYGRAGLTYTERTTSNFASRVMPARCVFSPAGPGVFPARDEHLHGLLGFLNSSIVGFYIELFVGGGDTSAPGTAARHFSSTFIERLPVPRTFDALLTEIGSITHDYHKQLQGLNWSETSPEFFIRPFCNKSLRAELLCRLRDYERSVVAAIDKFRQLDDVVSRAYDLGTEEREDIIRSFERIWYTGISVSDNTRKEILNSFLSEEVTPEEDDSYELGQNRATTKLSFVADRRYEAVATRFKISPQLVASIRQEAEALPQHDLTTLSNDMICMSVGCVFGRWDIRYATGERQPPELPDPFDPLPVCPPGMLQNADGLPAAPEDIPADYPLRITWSGILVDDPGHPDDIVTRVREALTVIWGERAAAIEQEACEILGIKQLRDYFAEKKAGSPFFKDHLSRYSKSRRQAPIYWPLSTASGSYSFWVYYHRFEPNTFYSLLRLAGDKLGFEERKLAELTQEAGPDPTAKQRKVIDAQDSFVSELRGFITELNRIAPLWKPNLNDGVIINSAPVWRLLRNSTWQKKVKECWDKLAKGDYDWAHLAMHLWPERVVPKCQTDRSLAIAHGLEDAFWLEADDGKWQPRPISQAEIDALIAERTSTAVKAALEDLLSAPAPSGASRRKKRSTG</sequence>
<comment type="catalytic activity">
    <reaction evidence="5">
        <text>a 2'-deoxyadenosine in DNA + S-adenosyl-L-methionine = an N(6)-methyl-2'-deoxyadenosine in DNA + S-adenosyl-L-homocysteine + H(+)</text>
        <dbReference type="Rhea" id="RHEA:15197"/>
        <dbReference type="Rhea" id="RHEA-COMP:12418"/>
        <dbReference type="Rhea" id="RHEA-COMP:12419"/>
        <dbReference type="ChEBI" id="CHEBI:15378"/>
        <dbReference type="ChEBI" id="CHEBI:57856"/>
        <dbReference type="ChEBI" id="CHEBI:59789"/>
        <dbReference type="ChEBI" id="CHEBI:90615"/>
        <dbReference type="ChEBI" id="CHEBI:90616"/>
        <dbReference type="EC" id="2.1.1.72"/>
    </reaction>
</comment>
<dbReference type="Pfam" id="PF07669">
    <property type="entry name" value="Eco57I"/>
    <property type="match status" value="1"/>
</dbReference>
<feature type="domain" description="Type II methyltransferase M.TaqI-like" evidence="6">
    <location>
        <begin position="369"/>
        <end position="610"/>
    </location>
</feature>
<evidence type="ECO:0000256" key="4">
    <source>
        <dbReference type="ARBA" id="ARBA00022691"/>
    </source>
</evidence>
<evidence type="ECO:0000256" key="1">
    <source>
        <dbReference type="ARBA" id="ARBA00011900"/>
    </source>
</evidence>
<accession>A0ABZ0SHD0</accession>
<dbReference type="InterPro" id="IPR047939">
    <property type="entry name" value="BREX_1_PglX"/>
</dbReference>
<dbReference type="InterPro" id="IPR011639">
    <property type="entry name" value="MethylTrfase_TaqI-like_dom"/>
</dbReference>
<dbReference type="InterPro" id="IPR050953">
    <property type="entry name" value="N4_N6_ade-DNA_methylase"/>
</dbReference>
<protein>
    <recommendedName>
        <fullName evidence="1">site-specific DNA-methyltransferase (adenine-specific)</fullName>
        <ecNumber evidence="1">2.1.1.72</ecNumber>
    </recommendedName>
</protein>
<gene>
    <name evidence="7" type="ORF">Thiowin_05046</name>
</gene>
<dbReference type="GO" id="GO:0032259">
    <property type="term" value="P:methylation"/>
    <property type="evidence" value="ECO:0007669"/>
    <property type="project" value="UniProtKB-KW"/>
</dbReference>
<dbReference type="EMBL" id="CP121472">
    <property type="protein sequence ID" value="WPL19897.1"/>
    <property type="molecule type" value="Genomic_DNA"/>
</dbReference>
<keyword evidence="3" id="KW-0808">Transferase</keyword>
<dbReference type="Gene3D" id="3.40.50.150">
    <property type="entry name" value="Vaccinia Virus protein VP39"/>
    <property type="match status" value="2"/>
</dbReference>